<accession>A0AAN8UZK7</accession>
<feature type="domain" description="Myb-like" evidence="7">
    <location>
        <begin position="50"/>
        <end position="100"/>
    </location>
</feature>
<dbReference type="InterPro" id="IPR006447">
    <property type="entry name" value="Myb_dom_plants"/>
</dbReference>
<dbReference type="FunFam" id="1.10.10.60:FF:000023">
    <property type="entry name" value="protein REVEILLE 6 isoform X1"/>
    <property type="match status" value="1"/>
</dbReference>
<evidence type="ECO:0000256" key="2">
    <source>
        <dbReference type="ARBA" id="ARBA00023015"/>
    </source>
</evidence>
<dbReference type="GO" id="GO:0005634">
    <property type="term" value="C:nucleus"/>
    <property type="evidence" value="ECO:0007669"/>
    <property type="project" value="UniProtKB-SubCell"/>
</dbReference>
<keyword evidence="11" id="KW-1185">Reference proteome</keyword>
<proteinExistence type="predicted"/>
<dbReference type="Gene3D" id="1.10.10.60">
    <property type="entry name" value="Homeodomain-like"/>
    <property type="match status" value="1"/>
</dbReference>
<evidence type="ECO:0000256" key="3">
    <source>
        <dbReference type="ARBA" id="ARBA00023125"/>
    </source>
</evidence>
<dbReference type="PROSITE" id="PS50090">
    <property type="entry name" value="MYB_LIKE"/>
    <property type="match status" value="1"/>
</dbReference>
<keyword evidence="3" id="KW-0238">DNA-binding</keyword>
<dbReference type="SUPFAM" id="SSF46689">
    <property type="entry name" value="Homeodomain-like"/>
    <property type="match status" value="1"/>
</dbReference>
<evidence type="ECO:0000256" key="5">
    <source>
        <dbReference type="ARBA" id="ARBA00023242"/>
    </source>
</evidence>
<organism evidence="10 11">
    <name type="scientific">Dillenia turbinata</name>
    <dbReference type="NCBI Taxonomy" id="194707"/>
    <lineage>
        <taxon>Eukaryota</taxon>
        <taxon>Viridiplantae</taxon>
        <taxon>Streptophyta</taxon>
        <taxon>Embryophyta</taxon>
        <taxon>Tracheophyta</taxon>
        <taxon>Spermatophyta</taxon>
        <taxon>Magnoliopsida</taxon>
        <taxon>eudicotyledons</taxon>
        <taxon>Gunneridae</taxon>
        <taxon>Pentapetalae</taxon>
        <taxon>Dilleniales</taxon>
        <taxon>Dilleniaceae</taxon>
        <taxon>Dillenia</taxon>
    </lineage>
</organism>
<evidence type="ECO:0000259" key="9">
    <source>
        <dbReference type="PROSITE" id="PS51294"/>
    </source>
</evidence>
<feature type="region of interest" description="Disordered" evidence="6">
    <location>
        <begin position="106"/>
        <end position="130"/>
    </location>
</feature>
<dbReference type="PROSITE" id="PS51294">
    <property type="entry name" value="HTH_MYB"/>
    <property type="match status" value="1"/>
</dbReference>
<dbReference type="NCBIfam" id="TIGR01557">
    <property type="entry name" value="myb_SHAQKYF"/>
    <property type="match status" value="1"/>
</dbReference>
<feature type="domain" description="HTH myb-type" evidence="9">
    <location>
        <begin position="50"/>
        <end position="104"/>
    </location>
</feature>
<evidence type="ECO:0000313" key="11">
    <source>
        <dbReference type="Proteomes" id="UP001370490"/>
    </source>
</evidence>
<evidence type="ECO:0000256" key="6">
    <source>
        <dbReference type="SAM" id="MobiDB-lite"/>
    </source>
</evidence>
<evidence type="ECO:0000256" key="1">
    <source>
        <dbReference type="ARBA" id="ARBA00004123"/>
    </source>
</evidence>
<evidence type="ECO:0000259" key="7">
    <source>
        <dbReference type="PROSITE" id="PS50090"/>
    </source>
</evidence>
<dbReference type="Proteomes" id="UP001370490">
    <property type="component" value="Unassembled WGS sequence"/>
</dbReference>
<keyword evidence="4" id="KW-0804">Transcription</keyword>
<comment type="subcellular location">
    <subcellularLocation>
        <location evidence="1">Nucleus</location>
    </subcellularLocation>
</comment>
<dbReference type="InterPro" id="IPR017884">
    <property type="entry name" value="SANT_dom"/>
</dbReference>
<evidence type="ECO:0000259" key="8">
    <source>
        <dbReference type="PROSITE" id="PS51293"/>
    </source>
</evidence>
<gene>
    <name evidence="10" type="ORF">RJ641_016749</name>
</gene>
<dbReference type="GO" id="GO:0010468">
    <property type="term" value="P:regulation of gene expression"/>
    <property type="evidence" value="ECO:0007669"/>
    <property type="project" value="UniProtKB-ARBA"/>
</dbReference>
<evidence type="ECO:0000313" key="10">
    <source>
        <dbReference type="EMBL" id="KAK6918327.1"/>
    </source>
</evidence>
<protein>
    <submittedName>
        <fullName evidence="10">SANT/Myb domain</fullName>
    </submittedName>
</protein>
<dbReference type="EMBL" id="JBAMMX010000022">
    <property type="protein sequence ID" value="KAK6918327.1"/>
    <property type="molecule type" value="Genomic_DNA"/>
</dbReference>
<dbReference type="GO" id="GO:0003677">
    <property type="term" value="F:DNA binding"/>
    <property type="evidence" value="ECO:0007669"/>
    <property type="project" value="UniProtKB-KW"/>
</dbReference>
<keyword evidence="5" id="KW-0539">Nucleus</keyword>
<keyword evidence="2" id="KW-0805">Transcription regulation</keyword>
<dbReference type="PROSITE" id="PS51293">
    <property type="entry name" value="SANT"/>
    <property type="match status" value="1"/>
</dbReference>
<evidence type="ECO:0000256" key="4">
    <source>
        <dbReference type="ARBA" id="ARBA00023163"/>
    </source>
</evidence>
<dbReference type="InterPro" id="IPR017930">
    <property type="entry name" value="Myb_dom"/>
</dbReference>
<dbReference type="CDD" id="cd00167">
    <property type="entry name" value="SANT"/>
    <property type="match status" value="1"/>
</dbReference>
<dbReference type="InterPro" id="IPR001005">
    <property type="entry name" value="SANT/Myb"/>
</dbReference>
<feature type="domain" description="SANT" evidence="8">
    <location>
        <begin position="53"/>
        <end position="106"/>
    </location>
</feature>
<reference evidence="10 11" key="1">
    <citation type="submission" date="2023-12" db="EMBL/GenBank/DDBJ databases">
        <title>A high-quality genome assembly for Dillenia turbinata (Dilleniales).</title>
        <authorList>
            <person name="Chanderbali A."/>
        </authorList>
    </citation>
    <scope>NUCLEOTIDE SEQUENCE [LARGE SCALE GENOMIC DNA]</scope>
    <source>
        <strain evidence="10">LSX21</strain>
        <tissue evidence="10">Leaf</tissue>
    </source>
</reference>
<sequence>MVSPNIVNPSQMSLHGLHSIPLPSTTMAATAGGGAASSVEEQKKVRKPYTITKSRENWTEQEHDKFLEALQLFDRDWKKIEAFVGSKTVLQIRSHAQKYFLKVQQNGLSEHVPPPRPKRKASHPYPQKASKTVPVLSQLMAPVRSATTLHEPGYVLGPHSSLLLGNPACNAALPAGIYGSMPPFTMPNGTRVIVLLLMKNLSRNLISPEFENLA</sequence>
<comment type="caution">
    <text evidence="10">The sequence shown here is derived from an EMBL/GenBank/DDBJ whole genome shotgun (WGS) entry which is preliminary data.</text>
</comment>
<dbReference type="SMART" id="SM00717">
    <property type="entry name" value="SANT"/>
    <property type="match status" value="1"/>
</dbReference>
<dbReference type="Pfam" id="PF00249">
    <property type="entry name" value="Myb_DNA-binding"/>
    <property type="match status" value="1"/>
</dbReference>
<dbReference type="AlphaFoldDB" id="A0AAN8UZK7"/>
<name>A0AAN8UZK7_9MAGN</name>
<dbReference type="InterPro" id="IPR009057">
    <property type="entry name" value="Homeodomain-like_sf"/>
</dbReference>
<dbReference type="PANTHER" id="PTHR12802:SF103">
    <property type="entry name" value="PROTEIN REVEILLE 6"/>
    <property type="match status" value="1"/>
</dbReference>
<dbReference type="PANTHER" id="PTHR12802">
    <property type="entry name" value="SWI/SNF COMPLEX-RELATED"/>
    <property type="match status" value="1"/>
</dbReference>